<sequence>MSFHPQRISSQQSNPTLNQPPNPPSNQPSNNNSSQPSINNSNQPQINASNKQTLPVRDFHPNPTIKPASFTTKNQQSSQNSYEPSFQQQQPQQLQTPQPQQQQQQPQQPPQQKQLQLQQQQPRSFNPQPQQEKKPEKKNKQFIQFKFQCEWRFWLVLVTNNQRNARQYQIEEIFGFDTVEFFYKYFHALPKISTLRNVNGKRISLSLFRNKIKPAWEDPENQTGSDYSFSIDTKIIEQKPELINKIWKSVILRLIGNTFDVLPPDNEINGVVMTLKKDSPKIYELQFWLKAKQAEKRSCSEFIEDVIKFVNERSGETSIIKFTKYNSRQAK</sequence>
<reference evidence="8" key="1">
    <citation type="submission" date="2016-10" db="EMBL/GenBank/DDBJ databases">
        <authorList>
            <person name="Benchimol M."/>
            <person name="Almeida L.G."/>
            <person name="Vasconcelos A.T."/>
            <person name="Perreira-Neves A."/>
            <person name="Rosa I.A."/>
            <person name="Tasca T."/>
            <person name="Bogo M.R."/>
            <person name="de Souza W."/>
        </authorList>
    </citation>
    <scope>NUCLEOTIDE SEQUENCE [LARGE SCALE GENOMIC DNA]</scope>
    <source>
        <strain evidence="8">K</strain>
    </source>
</reference>
<evidence type="ECO:0000313" key="9">
    <source>
        <dbReference type="Proteomes" id="UP000179807"/>
    </source>
</evidence>
<dbReference type="EMBL" id="MLAK01000229">
    <property type="protein sequence ID" value="OHT15370.1"/>
    <property type="molecule type" value="Genomic_DNA"/>
</dbReference>
<keyword evidence="5 6" id="KW-0648">Protein biosynthesis</keyword>
<dbReference type="SUPFAM" id="SSF55418">
    <property type="entry name" value="eIF4e-like"/>
    <property type="match status" value="1"/>
</dbReference>
<name>A0A1J4KW53_9EUKA</name>
<comment type="similarity">
    <text evidence="1 6">Belongs to the eukaryotic initiation factor 4E family.</text>
</comment>
<feature type="region of interest" description="Disordered" evidence="7">
    <location>
        <begin position="1"/>
        <end position="139"/>
    </location>
</feature>
<keyword evidence="3" id="KW-0810">Translation regulation</keyword>
<evidence type="ECO:0000256" key="2">
    <source>
        <dbReference type="ARBA" id="ARBA00022540"/>
    </source>
</evidence>
<dbReference type="RefSeq" id="XP_068368506.1">
    <property type="nucleotide sequence ID" value="XM_068497615.1"/>
</dbReference>
<dbReference type="GO" id="GO:0003743">
    <property type="term" value="F:translation initiation factor activity"/>
    <property type="evidence" value="ECO:0007669"/>
    <property type="project" value="UniProtKB-KW"/>
</dbReference>
<evidence type="ECO:0000256" key="4">
    <source>
        <dbReference type="ARBA" id="ARBA00022884"/>
    </source>
</evidence>
<dbReference type="OrthoDB" id="590761at2759"/>
<evidence type="ECO:0000256" key="3">
    <source>
        <dbReference type="ARBA" id="ARBA00022845"/>
    </source>
</evidence>
<dbReference type="PANTHER" id="PTHR11960:SF8">
    <property type="entry name" value="EUKARYOTIC TRANSLATION INITIATION FACTOR 4E1-RELATED"/>
    <property type="match status" value="1"/>
</dbReference>
<organism evidence="8 9">
    <name type="scientific">Tritrichomonas foetus</name>
    <dbReference type="NCBI Taxonomy" id="1144522"/>
    <lineage>
        <taxon>Eukaryota</taxon>
        <taxon>Metamonada</taxon>
        <taxon>Parabasalia</taxon>
        <taxon>Tritrichomonadida</taxon>
        <taxon>Tritrichomonadidae</taxon>
        <taxon>Tritrichomonas</taxon>
    </lineage>
</organism>
<gene>
    <name evidence="8" type="ORF">TRFO_14119</name>
</gene>
<dbReference type="InterPro" id="IPR023398">
    <property type="entry name" value="TIF_eIF4e-like"/>
</dbReference>
<evidence type="ECO:0000256" key="1">
    <source>
        <dbReference type="ARBA" id="ARBA00009860"/>
    </source>
</evidence>
<dbReference type="Gene3D" id="3.30.760.10">
    <property type="entry name" value="RNA Cap, Translation Initiation Factor Eif4e"/>
    <property type="match status" value="1"/>
</dbReference>
<dbReference type="Pfam" id="PF01652">
    <property type="entry name" value="IF4E"/>
    <property type="match status" value="1"/>
</dbReference>
<dbReference type="GO" id="GO:0016281">
    <property type="term" value="C:eukaryotic translation initiation factor 4F complex"/>
    <property type="evidence" value="ECO:0007669"/>
    <property type="project" value="TreeGrafter"/>
</dbReference>
<dbReference type="Proteomes" id="UP000179807">
    <property type="component" value="Unassembled WGS sequence"/>
</dbReference>
<dbReference type="AlphaFoldDB" id="A0A1J4KW53"/>
<feature type="compositionally biased region" description="Low complexity" evidence="7">
    <location>
        <begin position="27"/>
        <end position="50"/>
    </location>
</feature>
<keyword evidence="9" id="KW-1185">Reference proteome</keyword>
<dbReference type="VEuPathDB" id="TrichDB:TRFO_14119"/>
<proteinExistence type="inferred from homology"/>
<evidence type="ECO:0000256" key="5">
    <source>
        <dbReference type="ARBA" id="ARBA00022917"/>
    </source>
</evidence>
<protein>
    <submittedName>
        <fullName evidence="8">Uncharacterized protein</fullName>
    </submittedName>
</protein>
<evidence type="ECO:0000256" key="7">
    <source>
        <dbReference type="SAM" id="MobiDB-lite"/>
    </source>
</evidence>
<accession>A0A1J4KW53</accession>
<feature type="compositionally biased region" description="Polar residues" evidence="7">
    <location>
        <begin position="69"/>
        <end position="86"/>
    </location>
</feature>
<keyword evidence="2 6" id="KW-0396">Initiation factor</keyword>
<comment type="caution">
    <text evidence="8">The sequence shown here is derived from an EMBL/GenBank/DDBJ whole genome shotgun (WGS) entry which is preliminary data.</text>
</comment>
<dbReference type="GeneID" id="94832319"/>
<dbReference type="InterPro" id="IPR001040">
    <property type="entry name" value="TIF_eIF_4E"/>
</dbReference>
<keyword evidence="4 6" id="KW-0694">RNA-binding</keyword>
<feature type="compositionally biased region" description="Low complexity" evidence="7">
    <location>
        <begin position="87"/>
        <end position="130"/>
    </location>
</feature>
<dbReference type="GO" id="GO:0000340">
    <property type="term" value="F:RNA 7-methylguanosine cap binding"/>
    <property type="evidence" value="ECO:0007669"/>
    <property type="project" value="TreeGrafter"/>
</dbReference>
<dbReference type="PANTHER" id="PTHR11960">
    <property type="entry name" value="EUKARYOTIC TRANSLATION INITIATION FACTOR 4E RELATED"/>
    <property type="match status" value="1"/>
</dbReference>
<evidence type="ECO:0000256" key="6">
    <source>
        <dbReference type="RuleBase" id="RU004374"/>
    </source>
</evidence>
<evidence type="ECO:0000313" key="8">
    <source>
        <dbReference type="EMBL" id="OHT15370.1"/>
    </source>
</evidence>
<dbReference type="GO" id="GO:0006417">
    <property type="term" value="P:regulation of translation"/>
    <property type="evidence" value="ECO:0007669"/>
    <property type="project" value="UniProtKB-KW"/>
</dbReference>